<dbReference type="InterPro" id="IPR047650">
    <property type="entry name" value="Transpos_IS110"/>
</dbReference>
<reference evidence="2" key="1">
    <citation type="submission" date="2018-11" db="EMBL/GenBank/DDBJ databases">
        <authorList>
            <person name="Onetto C."/>
        </authorList>
    </citation>
    <scope>NUCLEOTIDE SEQUENCE [LARGE SCALE GENOMIC DNA]</scope>
</reference>
<dbReference type="PANTHER" id="PTHR33055">
    <property type="entry name" value="TRANSPOSASE FOR INSERTION SEQUENCE ELEMENT IS1111A"/>
    <property type="match status" value="1"/>
</dbReference>
<dbReference type="GO" id="GO:0006313">
    <property type="term" value="P:DNA transposition"/>
    <property type="evidence" value="ECO:0007669"/>
    <property type="project" value="InterPro"/>
</dbReference>
<dbReference type="AlphaFoldDB" id="A0A564WFV9"/>
<comment type="caution">
    <text evidence="2">The sequence shown here is derived from an EMBL/GenBank/DDBJ whole genome shotgun (WGS) entry which is preliminary data.</text>
</comment>
<organism evidence="2 3">
    <name type="scientific">Candidatus Defluviicoccus seviourii</name>
    <dbReference type="NCBI Taxonomy" id="2565273"/>
    <lineage>
        <taxon>Bacteria</taxon>
        <taxon>Pseudomonadati</taxon>
        <taxon>Pseudomonadota</taxon>
        <taxon>Alphaproteobacteria</taxon>
        <taxon>Rhodospirillales</taxon>
        <taxon>Rhodospirillaceae</taxon>
        <taxon>Defluviicoccus</taxon>
    </lineage>
</organism>
<proteinExistence type="predicted"/>
<dbReference type="Pfam" id="PF02371">
    <property type="entry name" value="Transposase_20"/>
    <property type="match status" value="1"/>
</dbReference>
<dbReference type="GO" id="GO:0003677">
    <property type="term" value="F:DNA binding"/>
    <property type="evidence" value="ECO:0007669"/>
    <property type="project" value="InterPro"/>
</dbReference>
<evidence type="ECO:0000313" key="3">
    <source>
        <dbReference type="Proteomes" id="UP000326641"/>
    </source>
</evidence>
<feature type="domain" description="Transposase IS116/IS110/IS902 C-terminal" evidence="1">
    <location>
        <begin position="112"/>
        <end position="195"/>
    </location>
</feature>
<dbReference type="PANTHER" id="PTHR33055:SF13">
    <property type="entry name" value="TRANSPOSASE"/>
    <property type="match status" value="1"/>
</dbReference>
<evidence type="ECO:0000259" key="1">
    <source>
        <dbReference type="Pfam" id="PF02371"/>
    </source>
</evidence>
<gene>
    <name evidence="2" type="ORF">DF3PA_320001</name>
</gene>
<protein>
    <submittedName>
        <fullName evidence="2">Transposase</fullName>
    </submittedName>
</protein>
<dbReference type="GO" id="GO:0004803">
    <property type="term" value="F:transposase activity"/>
    <property type="evidence" value="ECO:0007669"/>
    <property type="project" value="InterPro"/>
</dbReference>
<dbReference type="InterPro" id="IPR003346">
    <property type="entry name" value="Transposase_20"/>
</dbReference>
<dbReference type="Proteomes" id="UP000326641">
    <property type="component" value="Unassembled WGS sequence"/>
</dbReference>
<dbReference type="EMBL" id="UXAT02000026">
    <property type="protein sequence ID" value="VUX47009.1"/>
    <property type="molecule type" value="Genomic_DNA"/>
</dbReference>
<evidence type="ECO:0000313" key="2">
    <source>
        <dbReference type="EMBL" id="VUX47009.1"/>
    </source>
</evidence>
<sequence>MIRNRSRLQLRRAKSDRIDAVLIAACTHLLDPKETKAADPRLDGLCDQLTLIEQVEADIARLKTRLEHIRDQRLRDIVTADIENLKARRADELRRLIAALRSHADLARRFEVVLSVPGIGERTALAFVLRMPELGAVSREQAAALAGLAPFVQQSGRWTGETHIAGGRSRLRRSLYAAALPAAFRWNLALKALYRRLMGRGKAHAVALVACARKLLIFANTVVTRGTPWTERTAEA</sequence>
<keyword evidence="3" id="KW-1185">Reference proteome</keyword>
<accession>A0A564WFV9</accession>
<name>A0A564WFV9_9PROT</name>